<dbReference type="SUPFAM" id="SSF111369">
    <property type="entry name" value="HlyD-like secretion proteins"/>
    <property type="match status" value="1"/>
</dbReference>
<dbReference type="GO" id="GO:0015562">
    <property type="term" value="F:efflux transmembrane transporter activity"/>
    <property type="evidence" value="ECO:0007669"/>
    <property type="project" value="TreeGrafter"/>
</dbReference>
<name>X0ZXD3_9ZZZZ</name>
<dbReference type="Gene3D" id="2.40.30.170">
    <property type="match status" value="1"/>
</dbReference>
<comment type="caution">
    <text evidence="3">The sequence shown here is derived from an EMBL/GenBank/DDBJ whole genome shotgun (WGS) entry which is preliminary data.</text>
</comment>
<evidence type="ECO:0000259" key="1">
    <source>
        <dbReference type="Pfam" id="PF25954"/>
    </source>
</evidence>
<protein>
    <submittedName>
        <fullName evidence="3">Uncharacterized protein</fullName>
    </submittedName>
</protein>
<reference evidence="3" key="1">
    <citation type="journal article" date="2014" name="Front. Microbiol.">
        <title>High frequency of phylogenetically diverse reductive dehalogenase-homologous genes in deep subseafloor sedimentary metagenomes.</title>
        <authorList>
            <person name="Kawai M."/>
            <person name="Futagami T."/>
            <person name="Toyoda A."/>
            <person name="Takaki Y."/>
            <person name="Nishi S."/>
            <person name="Hori S."/>
            <person name="Arai W."/>
            <person name="Tsubouchi T."/>
            <person name="Morono Y."/>
            <person name="Uchiyama I."/>
            <person name="Ito T."/>
            <person name="Fujiyama A."/>
            <person name="Inagaki F."/>
            <person name="Takami H."/>
        </authorList>
    </citation>
    <scope>NUCLEOTIDE SEQUENCE</scope>
    <source>
        <strain evidence="3">Expedition CK06-06</strain>
    </source>
</reference>
<dbReference type="InterPro" id="IPR058792">
    <property type="entry name" value="Beta-barrel_RND_2"/>
</dbReference>
<dbReference type="Pfam" id="PF25989">
    <property type="entry name" value="YknX_C"/>
    <property type="match status" value="1"/>
</dbReference>
<sequence length="192" mass="21309">CCLLNEINAKQGNFVAVGDPVARILQLDQVKVTVGIPESDVASIFDLDKADVIIEALDGLLVTGHKIFLSRQPRNLARLYNLELRVPNPDGRILPGMFARVELVKQVFNRALAIPLYAVITQGDDRFVYIEKESRAKKRNIKLGVLVGWQVQVTSGLKAGERVIVVGHRLLDDGQLVEVVKNVNDPREILKP</sequence>
<dbReference type="GO" id="GO:1990281">
    <property type="term" value="C:efflux pump complex"/>
    <property type="evidence" value="ECO:0007669"/>
    <property type="project" value="TreeGrafter"/>
</dbReference>
<dbReference type="AlphaFoldDB" id="X0ZXD3"/>
<dbReference type="InterPro" id="IPR058637">
    <property type="entry name" value="YknX-like_C"/>
</dbReference>
<proteinExistence type="predicted"/>
<organism evidence="3">
    <name type="scientific">marine sediment metagenome</name>
    <dbReference type="NCBI Taxonomy" id="412755"/>
    <lineage>
        <taxon>unclassified sequences</taxon>
        <taxon>metagenomes</taxon>
        <taxon>ecological metagenomes</taxon>
    </lineage>
</organism>
<dbReference type="PANTHER" id="PTHR30469">
    <property type="entry name" value="MULTIDRUG RESISTANCE PROTEIN MDTA"/>
    <property type="match status" value="1"/>
</dbReference>
<dbReference type="Gene3D" id="2.40.420.20">
    <property type="match status" value="1"/>
</dbReference>
<evidence type="ECO:0000313" key="3">
    <source>
        <dbReference type="EMBL" id="GAG52721.1"/>
    </source>
</evidence>
<evidence type="ECO:0000259" key="2">
    <source>
        <dbReference type="Pfam" id="PF25989"/>
    </source>
</evidence>
<feature type="domain" description="YknX-like C-terminal permuted SH3-like" evidence="2">
    <location>
        <begin position="111"/>
        <end position="179"/>
    </location>
</feature>
<feature type="non-terminal residue" evidence="3">
    <location>
        <position position="1"/>
    </location>
</feature>
<feature type="domain" description="CusB-like beta-barrel" evidence="1">
    <location>
        <begin position="32"/>
        <end position="105"/>
    </location>
</feature>
<gene>
    <name evidence="3" type="ORF">S01H1_76015</name>
</gene>
<dbReference type="NCBIfam" id="TIGR01730">
    <property type="entry name" value="RND_mfp"/>
    <property type="match status" value="1"/>
</dbReference>
<dbReference type="InterPro" id="IPR006143">
    <property type="entry name" value="RND_pump_MFP"/>
</dbReference>
<accession>X0ZXD3</accession>
<dbReference type="EMBL" id="BARS01050985">
    <property type="protein sequence ID" value="GAG52721.1"/>
    <property type="molecule type" value="Genomic_DNA"/>
</dbReference>
<dbReference type="Pfam" id="PF25954">
    <property type="entry name" value="Beta-barrel_RND_2"/>
    <property type="match status" value="1"/>
</dbReference>